<accession>A0A5J6MQV2</accession>
<dbReference type="RefSeq" id="WP_151179558.1">
    <property type="nucleotide sequence ID" value="NZ_CP042906.1"/>
</dbReference>
<organism evidence="2 3">
    <name type="scientific">Hypericibacter terrae</name>
    <dbReference type="NCBI Taxonomy" id="2602015"/>
    <lineage>
        <taxon>Bacteria</taxon>
        <taxon>Pseudomonadati</taxon>
        <taxon>Pseudomonadota</taxon>
        <taxon>Alphaproteobacteria</taxon>
        <taxon>Rhodospirillales</taxon>
        <taxon>Dongiaceae</taxon>
        <taxon>Hypericibacter</taxon>
    </lineage>
</organism>
<dbReference type="KEGG" id="htq:FRZ44_48110"/>
<dbReference type="OrthoDB" id="8450783at2"/>
<gene>
    <name evidence="2" type="ORF">FRZ44_48110</name>
</gene>
<reference evidence="2 3" key="1">
    <citation type="submission" date="2019-08" db="EMBL/GenBank/DDBJ databases">
        <title>Hyperibacter terrae gen. nov., sp. nov. and Hyperibacter viscosus sp. nov., two new members in the family Rhodospirillaceae isolated from the rhizosphere of Hypericum perforatum.</title>
        <authorList>
            <person name="Noviana Z."/>
        </authorList>
    </citation>
    <scope>NUCLEOTIDE SEQUENCE [LARGE SCALE GENOMIC DNA]</scope>
    <source>
        <strain evidence="2 3">R5913</strain>
    </source>
</reference>
<dbReference type="AlphaFoldDB" id="A0A5J6MQV2"/>
<name>A0A5J6MQV2_9PROT</name>
<evidence type="ECO:0000256" key="1">
    <source>
        <dbReference type="SAM" id="MobiDB-lite"/>
    </source>
</evidence>
<dbReference type="Proteomes" id="UP000326202">
    <property type="component" value="Chromosome"/>
</dbReference>
<feature type="region of interest" description="Disordered" evidence="1">
    <location>
        <begin position="1"/>
        <end position="34"/>
    </location>
</feature>
<proteinExistence type="predicted"/>
<dbReference type="EMBL" id="CP042906">
    <property type="protein sequence ID" value="QEX19497.1"/>
    <property type="molecule type" value="Genomic_DNA"/>
</dbReference>
<protein>
    <submittedName>
        <fullName evidence="2">Uncharacterized protein</fullName>
    </submittedName>
</protein>
<evidence type="ECO:0000313" key="3">
    <source>
        <dbReference type="Proteomes" id="UP000326202"/>
    </source>
</evidence>
<feature type="compositionally biased region" description="Gly residues" evidence="1">
    <location>
        <begin position="12"/>
        <end position="21"/>
    </location>
</feature>
<sequence length="113" mass="11534">MLKTRAAMRGAGKSGVTGGGKRPMMAAAGEGGEGRAGITEEETHMAKDHPIHALRSNLEKARLKAVESLAASGALSPGALNELMTLQVALTAVREEIAARGASLGSGAERELD</sequence>
<evidence type="ECO:0000313" key="2">
    <source>
        <dbReference type="EMBL" id="QEX19497.1"/>
    </source>
</evidence>
<keyword evidence="3" id="KW-1185">Reference proteome</keyword>